<organism evidence="3 4">
    <name type="scientific">Paxillus rubicundulus Ve08.2h10</name>
    <dbReference type="NCBI Taxonomy" id="930991"/>
    <lineage>
        <taxon>Eukaryota</taxon>
        <taxon>Fungi</taxon>
        <taxon>Dikarya</taxon>
        <taxon>Basidiomycota</taxon>
        <taxon>Agaricomycotina</taxon>
        <taxon>Agaricomycetes</taxon>
        <taxon>Agaricomycetidae</taxon>
        <taxon>Boletales</taxon>
        <taxon>Paxilineae</taxon>
        <taxon>Paxillaceae</taxon>
        <taxon>Paxillus</taxon>
    </lineage>
</organism>
<protein>
    <submittedName>
        <fullName evidence="3">Uncharacterized protein</fullName>
    </submittedName>
</protein>
<evidence type="ECO:0000313" key="3">
    <source>
        <dbReference type="EMBL" id="KIK99310.1"/>
    </source>
</evidence>
<reference evidence="3 4" key="1">
    <citation type="submission" date="2014-04" db="EMBL/GenBank/DDBJ databases">
        <authorList>
            <consortium name="DOE Joint Genome Institute"/>
            <person name="Kuo A."/>
            <person name="Kohler A."/>
            <person name="Jargeat P."/>
            <person name="Nagy L.G."/>
            <person name="Floudas D."/>
            <person name="Copeland A."/>
            <person name="Barry K.W."/>
            <person name="Cichocki N."/>
            <person name="Veneault-Fourrey C."/>
            <person name="LaButti K."/>
            <person name="Lindquist E.A."/>
            <person name="Lipzen A."/>
            <person name="Lundell T."/>
            <person name="Morin E."/>
            <person name="Murat C."/>
            <person name="Sun H."/>
            <person name="Tunlid A."/>
            <person name="Henrissat B."/>
            <person name="Grigoriev I.V."/>
            <person name="Hibbett D.S."/>
            <person name="Martin F."/>
            <person name="Nordberg H.P."/>
            <person name="Cantor M.N."/>
            <person name="Hua S.X."/>
        </authorList>
    </citation>
    <scope>NUCLEOTIDE SEQUENCE [LARGE SCALE GENOMIC DNA]</scope>
    <source>
        <strain evidence="3 4">Ve08.2h10</strain>
    </source>
</reference>
<feature type="compositionally biased region" description="Acidic residues" evidence="2">
    <location>
        <begin position="251"/>
        <end position="260"/>
    </location>
</feature>
<sequence>MSSSITNDLTKWSNEQLCENKDDDDDLYKKKKEVARQKAEEVAKQKAEVEAQRRAEAEAKVHAEEVMQTQSLVLGPSKGKQPKAAASRAAEVGEQVGGLAPCYGCSGAGVSCEMRMAGGDMQQMQQRKQEELMLSWARKKKAWMQSLVADEDDDNEYEEEAEEEHDTLGVLTEVLAVVVMEMWDMATDRRHAAAESQAQTERMLGILEEIRGCLDPEFAPEDPEVGSEEDFKEEEVAEAAEEREALKGQSEEEAEVDESV</sequence>
<dbReference type="EMBL" id="KN824863">
    <property type="protein sequence ID" value="KIK99310.1"/>
    <property type="molecule type" value="Genomic_DNA"/>
</dbReference>
<dbReference type="AlphaFoldDB" id="A0A0D0ECG1"/>
<dbReference type="Proteomes" id="UP000054538">
    <property type="component" value="Unassembled WGS sequence"/>
</dbReference>
<keyword evidence="4" id="KW-1185">Reference proteome</keyword>
<feature type="region of interest" description="Disordered" evidence="2">
    <location>
        <begin position="216"/>
        <end position="260"/>
    </location>
</feature>
<dbReference type="STRING" id="930991.A0A0D0ECG1"/>
<name>A0A0D0ECG1_9AGAM</name>
<dbReference type="HOGENOM" id="CLU_066687_0_0_1"/>
<evidence type="ECO:0000256" key="2">
    <source>
        <dbReference type="SAM" id="MobiDB-lite"/>
    </source>
</evidence>
<feature type="compositionally biased region" description="Acidic residues" evidence="2">
    <location>
        <begin position="218"/>
        <end position="239"/>
    </location>
</feature>
<dbReference type="InParanoid" id="A0A0D0ECG1"/>
<feature type="coiled-coil region" evidence="1">
    <location>
        <begin position="28"/>
        <end position="55"/>
    </location>
</feature>
<gene>
    <name evidence="3" type="ORF">PAXRUDRAFT_8939</name>
</gene>
<feature type="compositionally biased region" description="Basic and acidic residues" evidence="2">
    <location>
        <begin position="240"/>
        <end position="250"/>
    </location>
</feature>
<keyword evidence="1" id="KW-0175">Coiled coil</keyword>
<accession>A0A0D0ECG1</accession>
<evidence type="ECO:0000313" key="4">
    <source>
        <dbReference type="Proteomes" id="UP000054538"/>
    </source>
</evidence>
<reference evidence="4" key="2">
    <citation type="submission" date="2015-01" db="EMBL/GenBank/DDBJ databases">
        <title>Evolutionary Origins and Diversification of the Mycorrhizal Mutualists.</title>
        <authorList>
            <consortium name="DOE Joint Genome Institute"/>
            <consortium name="Mycorrhizal Genomics Consortium"/>
            <person name="Kohler A."/>
            <person name="Kuo A."/>
            <person name="Nagy L.G."/>
            <person name="Floudas D."/>
            <person name="Copeland A."/>
            <person name="Barry K.W."/>
            <person name="Cichocki N."/>
            <person name="Veneault-Fourrey C."/>
            <person name="LaButti K."/>
            <person name="Lindquist E.A."/>
            <person name="Lipzen A."/>
            <person name="Lundell T."/>
            <person name="Morin E."/>
            <person name="Murat C."/>
            <person name="Riley R."/>
            <person name="Ohm R."/>
            <person name="Sun H."/>
            <person name="Tunlid A."/>
            <person name="Henrissat B."/>
            <person name="Grigoriev I.V."/>
            <person name="Hibbett D.S."/>
            <person name="Martin F."/>
        </authorList>
    </citation>
    <scope>NUCLEOTIDE SEQUENCE [LARGE SCALE GENOMIC DNA]</scope>
    <source>
        <strain evidence="4">Ve08.2h10</strain>
    </source>
</reference>
<proteinExistence type="predicted"/>
<evidence type="ECO:0000256" key="1">
    <source>
        <dbReference type="SAM" id="Coils"/>
    </source>
</evidence>